<name>A0A3A6QCH3_9EURY</name>
<dbReference type="Proteomes" id="UP000281564">
    <property type="component" value="Unassembled WGS sequence"/>
</dbReference>
<feature type="binding site" evidence="12">
    <location>
        <position position="392"/>
    </location>
    <ligand>
        <name>ATP</name>
        <dbReference type="ChEBI" id="CHEBI:30616"/>
    </ligand>
</feature>
<comment type="subcellular location">
    <subcellularLocation>
        <location evidence="12">Cytoplasm</location>
    </subcellularLocation>
</comment>
<protein>
    <recommendedName>
        <fullName evidence="12">tRNA(Met) cytidine acetyltransferase TmcA</fullName>
        <ecNumber evidence="12">2.3.1.193</ecNumber>
    </recommendedName>
</protein>
<evidence type="ECO:0000256" key="13">
    <source>
        <dbReference type="SAM" id="MobiDB-lite"/>
    </source>
</evidence>
<feature type="region of interest" description="Disordered" evidence="13">
    <location>
        <begin position="175"/>
        <end position="203"/>
    </location>
</feature>
<comment type="catalytic activity">
    <reaction evidence="12">
        <text>cytidine(34) in elongator tRNA(Met) + acetyl-CoA + ATP + H2O = N(4)-acetylcytidine(34) in elongator tRNA(Met) + ADP + phosphate + CoA + H(+)</text>
        <dbReference type="Rhea" id="RHEA:43788"/>
        <dbReference type="Rhea" id="RHEA-COMP:10693"/>
        <dbReference type="Rhea" id="RHEA-COMP:10694"/>
        <dbReference type="ChEBI" id="CHEBI:15377"/>
        <dbReference type="ChEBI" id="CHEBI:15378"/>
        <dbReference type="ChEBI" id="CHEBI:30616"/>
        <dbReference type="ChEBI" id="CHEBI:43474"/>
        <dbReference type="ChEBI" id="CHEBI:57287"/>
        <dbReference type="ChEBI" id="CHEBI:57288"/>
        <dbReference type="ChEBI" id="CHEBI:74900"/>
        <dbReference type="ChEBI" id="CHEBI:82748"/>
        <dbReference type="ChEBI" id="CHEBI:456216"/>
        <dbReference type="EC" id="2.3.1.193"/>
    </reaction>
</comment>
<dbReference type="PANTHER" id="PTHR10925">
    <property type="entry name" value="N-ACETYLTRANSFERASE 10"/>
    <property type="match status" value="1"/>
</dbReference>
<dbReference type="InterPro" id="IPR007807">
    <property type="entry name" value="TcmA/NAT10_helicase"/>
</dbReference>
<feature type="binding site" evidence="12">
    <location>
        <begin position="538"/>
        <end position="540"/>
    </location>
    <ligand>
        <name>acetyl-CoA</name>
        <dbReference type="ChEBI" id="CHEBI:57288"/>
    </ligand>
</feature>
<feature type="domain" description="TmcA/NAT10 N-terminal" evidence="15">
    <location>
        <begin position="5"/>
        <end position="158"/>
    </location>
</feature>
<keyword evidence="3 12" id="KW-0808">Transferase</keyword>
<dbReference type="Gene3D" id="3.40.630.30">
    <property type="match status" value="1"/>
</dbReference>
<evidence type="ECO:0000256" key="5">
    <source>
        <dbReference type="ARBA" id="ARBA00022741"/>
    </source>
</evidence>
<reference evidence="17 18" key="1">
    <citation type="submission" date="2018-06" db="EMBL/GenBank/DDBJ databases">
        <title>Halonotius sp. F13-13 a new haloarchaeeon isolated from a solar saltern from Isla Cristina, Huelva, Spain.</title>
        <authorList>
            <person name="Duran-Viseras A."/>
            <person name="Sanchez-Porro C."/>
            <person name="Ventosa A."/>
        </authorList>
    </citation>
    <scope>NUCLEOTIDE SEQUENCE [LARGE SCALE GENOMIC DNA]</scope>
    <source>
        <strain evidence="17 18">CECT 7525</strain>
    </source>
</reference>
<keyword evidence="7 12" id="KW-0694">RNA-binding</keyword>
<dbReference type="GO" id="GO:0002101">
    <property type="term" value="P:tRNA wobble cytosine modification"/>
    <property type="evidence" value="ECO:0007669"/>
    <property type="project" value="UniProtKB-UniRule"/>
</dbReference>
<dbReference type="GO" id="GO:0051392">
    <property type="term" value="F:tRNA cytidine N4-acetyltransferase activity"/>
    <property type="evidence" value="ECO:0007669"/>
    <property type="project" value="UniProtKB-UniRule"/>
</dbReference>
<dbReference type="GO" id="GO:1990883">
    <property type="term" value="F:18S rRNA cytidine N-acetyltransferase activity"/>
    <property type="evidence" value="ECO:0007669"/>
    <property type="project" value="TreeGrafter"/>
</dbReference>
<evidence type="ECO:0000256" key="2">
    <source>
        <dbReference type="ARBA" id="ARBA00022555"/>
    </source>
</evidence>
<evidence type="ECO:0000256" key="4">
    <source>
        <dbReference type="ARBA" id="ARBA00022694"/>
    </source>
</evidence>
<dbReference type="SUPFAM" id="SSF55729">
    <property type="entry name" value="Acyl-CoA N-acyltransferases (Nat)"/>
    <property type="match status" value="1"/>
</dbReference>
<evidence type="ECO:0000256" key="12">
    <source>
        <dbReference type="HAMAP-Rule" id="MF_01886"/>
    </source>
</evidence>
<dbReference type="InterPro" id="IPR027417">
    <property type="entry name" value="P-loop_NTPase"/>
</dbReference>
<dbReference type="Pfam" id="PF13718">
    <property type="entry name" value="GNAT_acetyltr_2"/>
    <property type="match status" value="1"/>
</dbReference>
<evidence type="ECO:0000256" key="1">
    <source>
        <dbReference type="ARBA" id="ARBA00022490"/>
    </source>
</evidence>
<organism evidence="17 18">
    <name type="scientific">Halonotius pteroides</name>
    <dbReference type="NCBI Taxonomy" id="268735"/>
    <lineage>
        <taxon>Archaea</taxon>
        <taxon>Methanobacteriati</taxon>
        <taxon>Methanobacteriota</taxon>
        <taxon>Stenosarchaea group</taxon>
        <taxon>Halobacteria</taxon>
        <taxon>Halobacteriales</taxon>
        <taxon>Haloferacaceae</taxon>
        <taxon>Halonotius</taxon>
    </lineage>
</organism>
<keyword evidence="4 12" id="KW-0819">tRNA processing</keyword>
<keyword evidence="1 12" id="KW-0963">Cytoplasm</keyword>
<gene>
    <name evidence="12" type="primary">tmcA</name>
    <name evidence="17" type="ORF">DP106_04280</name>
</gene>
<comment type="caution">
    <text evidence="17">The sequence shown here is derived from an EMBL/GenBank/DDBJ whole genome shotgun (WGS) entry which is preliminary data.</text>
</comment>
<dbReference type="Gene3D" id="3.40.50.11040">
    <property type="match status" value="1"/>
</dbReference>
<dbReference type="InterPro" id="IPR024914">
    <property type="entry name" value="tRNA_acetyltr_TmcA"/>
</dbReference>
<dbReference type="InterPro" id="IPR016181">
    <property type="entry name" value="Acyl_CoA_acyltransferase"/>
</dbReference>
<dbReference type="GO" id="GO:0106162">
    <property type="term" value="F:mRNA N-acetyltransferase activity"/>
    <property type="evidence" value="ECO:0007669"/>
    <property type="project" value="RHEA"/>
</dbReference>
<comment type="catalytic activity">
    <reaction evidence="10">
        <text>a cytidine in RNA + acetyl-CoA + ATP + H2O = an N(4)-acetylcytidine in RNA + ADP + phosphate + CoA + H(+)</text>
        <dbReference type="Rhea" id="RHEA:82211"/>
        <dbReference type="Rhea" id="RHEA-COMP:15704"/>
        <dbReference type="Rhea" id="RHEA-COMP:19834"/>
        <dbReference type="ChEBI" id="CHEBI:15377"/>
        <dbReference type="ChEBI" id="CHEBI:15378"/>
        <dbReference type="ChEBI" id="CHEBI:30616"/>
        <dbReference type="ChEBI" id="CHEBI:43474"/>
        <dbReference type="ChEBI" id="CHEBI:57287"/>
        <dbReference type="ChEBI" id="CHEBI:57288"/>
        <dbReference type="ChEBI" id="CHEBI:74900"/>
        <dbReference type="ChEBI" id="CHEBI:82748"/>
        <dbReference type="ChEBI" id="CHEBI:456216"/>
    </reaction>
</comment>
<dbReference type="GO" id="GO:0005737">
    <property type="term" value="C:cytoplasm"/>
    <property type="evidence" value="ECO:0007669"/>
    <property type="project" value="UniProtKB-SubCell"/>
</dbReference>
<feature type="domain" description="N-acetyltransferase" evidence="16">
    <location>
        <begin position="552"/>
        <end position="611"/>
    </location>
</feature>
<dbReference type="Pfam" id="PF08351">
    <property type="entry name" value="TmcA_N"/>
    <property type="match status" value="1"/>
</dbReference>
<dbReference type="RefSeq" id="WP_120083631.1">
    <property type="nucleotide sequence ID" value="NZ_QMDW01000004.1"/>
</dbReference>
<dbReference type="NCBIfam" id="NF041296">
    <property type="entry name" value="RNAactase_tcmA_Halo"/>
    <property type="match status" value="1"/>
</dbReference>
<keyword evidence="2 12" id="KW-0820">tRNA-binding</keyword>
<comment type="caution">
    <text evidence="12">Lacks conserved residue(s) required for the propagation of feature annotation.</text>
</comment>
<dbReference type="InterPro" id="IPR000182">
    <property type="entry name" value="GNAT_dom"/>
</dbReference>
<feature type="compositionally biased region" description="Polar residues" evidence="13">
    <location>
        <begin position="182"/>
        <end position="198"/>
    </location>
</feature>
<dbReference type="InterPro" id="IPR053477">
    <property type="entry name" value="tRNA_Cytidine_AcTrnsfr"/>
</dbReference>
<dbReference type="InterPro" id="IPR013562">
    <property type="entry name" value="TmcA/NAT10_N"/>
</dbReference>
<comment type="catalytic activity">
    <reaction evidence="9">
        <text>a cytidine in tRNA + acetyl-CoA + ATP + H2O = an N(4)-acetylcytidine in tRNA + ADP + phosphate + CoA + H(+)</text>
        <dbReference type="Rhea" id="RHEA:53876"/>
        <dbReference type="Rhea" id="RHEA-COMP:13670"/>
        <dbReference type="Rhea" id="RHEA-COMP:13671"/>
        <dbReference type="ChEBI" id="CHEBI:15377"/>
        <dbReference type="ChEBI" id="CHEBI:15378"/>
        <dbReference type="ChEBI" id="CHEBI:30616"/>
        <dbReference type="ChEBI" id="CHEBI:43474"/>
        <dbReference type="ChEBI" id="CHEBI:57287"/>
        <dbReference type="ChEBI" id="CHEBI:57288"/>
        <dbReference type="ChEBI" id="CHEBI:74900"/>
        <dbReference type="ChEBI" id="CHEBI:82748"/>
        <dbReference type="ChEBI" id="CHEBI:456216"/>
    </reaction>
</comment>
<evidence type="ECO:0000256" key="10">
    <source>
        <dbReference type="ARBA" id="ARBA00049889"/>
    </source>
</evidence>
<dbReference type="HAMAP" id="MF_01886">
    <property type="entry name" value="tRNA_acetyltr_TmcA"/>
    <property type="match status" value="1"/>
</dbReference>
<evidence type="ECO:0000256" key="11">
    <source>
        <dbReference type="ARBA" id="ARBA00049914"/>
    </source>
</evidence>
<dbReference type="AlphaFoldDB" id="A0A3A6QCH3"/>
<dbReference type="InterPro" id="IPR032672">
    <property type="entry name" value="TmcA/NAT10/Kre33"/>
</dbReference>
<dbReference type="EC" id="2.3.1.193" evidence="12"/>
<comment type="similarity">
    <text evidence="12">Belongs to the TmcA family.</text>
</comment>
<dbReference type="GO" id="GO:0000049">
    <property type="term" value="F:tRNA binding"/>
    <property type="evidence" value="ECO:0007669"/>
    <property type="project" value="UniProtKB-UniRule"/>
</dbReference>
<dbReference type="Gene3D" id="3.40.50.300">
    <property type="entry name" value="P-loop containing nucleotide triphosphate hydrolases"/>
    <property type="match status" value="1"/>
</dbReference>
<evidence type="ECO:0000259" key="15">
    <source>
        <dbReference type="Pfam" id="PF08351"/>
    </source>
</evidence>
<dbReference type="EMBL" id="QMDW01000004">
    <property type="protein sequence ID" value="RJX50820.1"/>
    <property type="molecule type" value="Genomic_DNA"/>
</dbReference>
<feature type="binding site" evidence="12">
    <location>
        <position position="214"/>
    </location>
    <ligand>
        <name>ATP</name>
        <dbReference type="ChEBI" id="CHEBI:30616"/>
    </ligand>
</feature>
<dbReference type="OrthoDB" id="312894at2157"/>
<keyword evidence="8 12" id="KW-0012">Acyltransferase</keyword>
<keyword evidence="5 12" id="KW-0547">Nucleotide-binding</keyword>
<evidence type="ECO:0000259" key="14">
    <source>
        <dbReference type="Pfam" id="PF05127"/>
    </source>
</evidence>
<comment type="function">
    <text evidence="12">Catalyzes the formation of N(4)-acetylcytidine (ac(4)C) at the wobble position of tRNA(Met), by using acetyl-CoA as an acetyl donor and ATP (or GTP).</text>
</comment>
<sequence>MDLRSFVATLRENARAANERRLLALTGNREAGVDAAHTAVEAAGVDDEAVSLVTTREGFRYHRLHPDHADELLGTTREIVIFDCHKGFSANALGQVTGAVDGGGLLVLVLPPLEEIPTQLSALVDQVAVPPFSRDDVGTHFRQRLVTTLRHHPGVAILRLPPSTAAPNGEHKEIEIERDGLSNRSQSTPPSDPHSYTDTPFPDAAYEACRTGDQARAVAGLSALSNPSNAVVVEADRGRGKSSAAGLAAAALAADGNDVLVTAPSVDNAAELFERAAELLATLDHPAAGESTGDEADAVDPPLATTAGGRIRFRPPPDAADLPSDPDVVIVDEAAALPVRLLERLLNAPAVGFCTTVHGYEGSGRGFAVRFRERLAASSYDVTDIELREPIRYGQDDPVEAWLAWTLLLDAEPPADQLVADTTPETVSYRTLTTDDIADDESLFRSVVGLLVAAHYKTEPDDIVRLLAAPNLELRALLSDGHPVSVALLAREGGLSSEQQAESYRGRRVQGNMLPDVLTSQLRDPTAAGSVGYRVMRIATHHAVRSRGLGSALLSRCHDEFSDSVDWFGVGFGATPRLLSFWRANGYRPVHLSVTRNETSGEHSALMLRPCSTAGTDLADRHSRWFRDRIAGQLADTISGVAPDVIRGVLRAVSVSADDDELGTCDPADRDWRVLAGVAYGPGTYEAAPHVFQQLAMAHLIRPVAELSPRAERLLVRKVLQCAPWATVADELGFVSERQCKRAFGAIARQFCEAVDSESGGDIIAEERATYEN</sequence>
<comment type="catalytic activity">
    <reaction evidence="11">
        <text>a cytidine in mRNA + acetyl-CoA + ATP + H2O = an N(4)-acetylcytidine in mRNA + ADP + phosphate + CoA + H(+)</text>
        <dbReference type="Rhea" id="RHEA:58480"/>
        <dbReference type="Rhea" id="RHEA-COMP:15145"/>
        <dbReference type="Rhea" id="RHEA-COMP:15146"/>
        <dbReference type="ChEBI" id="CHEBI:15377"/>
        <dbReference type="ChEBI" id="CHEBI:15378"/>
        <dbReference type="ChEBI" id="CHEBI:30616"/>
        <dbReference type="ChEBI" id="CHEBI:43474"/>
        <dbReference type="ChEBI" id="CHEBI:57287"/>
        <dbReference type="ChEBI" id="CHEBI:57288"/>
        <dbReference type="ChEBI" id="CHEBI:74900"/>
        <dbReference type="ChEBI" id="CHEBI:82748"/>
        <dbReference type="ChEBI" id="CHEBI:456216"/>
    </reaction>
</comment>
<feature type="domain" description="TcmA/NAT10 helicase" evidence="14">
    <location>
        <begin position="232"/>
        <end position="410"/>
    </location>
</feature>
<dbReference type="PANTHER" id="PTHR10925:SF5">
    <property type="entry name" value="RNA CYTIDINE ACETYLTRANSFERASE"/>
    <property type="match status" value="1"/>
</dbReference>
<evidence type="ECO:0000259" key="16">
    <source>
        <dbReference type="Pfam" id="PF13718"/>
    </source>
</evidence>
<evidence type="ECO:0000313" key="18">
    <source>
        <dbReference type="Proteomes" id="UP000281564"/>
    </source>
</evidence>
<evidence type="ECO:0000256" key="7">
    <source>
        <dbReference type="ARBA" id="ARBA00022884"/>
    </source>
</evidence>
<evidence type="ECO:0000256" key="6">
    <source>
        <dbReference type="ARBA" id="ARBA00022840"/>
    </source>
</evidence>
<evidence type="ECO:0000313" key="17">
    <source>
        <dbReference type="EMBL" id="RJX50820.1"/>
    </source>
</evidence>
<evidence type="ECO:0000256" key="9">
    <source>
        <dbReference type="ARBA" id="ARBA00049883"/>
    </source>
</evidence>
<dbReference type="Pfam" id="PF05127">
    <property type="entry name" value="NAT10_TcmA_helicase"/>
    <property type="match status" value="1"/>
</dbReference>
<keyword evidence="18" id="KW-1185">Reference proteome</keyword>
<dbReference type="GO" id="GO:1904812">
    <property type="term" value="P:rRNA acetylation involved in maturation of SSU-rRNA"/>
    <property type="evidence" value="ECO:0007669"/>
    <property type="project" value="TreeGrafter"/>
</dbReference>
<keyword evidence="6 12" id="KW-0067">ATP-binding</keyword>
<dbReference type="GO" id="GO:0005524">
    <property type="term" value="F:ATP binding"/>
    <property type="evidence" value="ECO:0007669"/>
    <property type="project" value="UniProtKB-UniRule"/>
</dbReference>
<accession>A0A3A6QCH3</accession>
<dbReference type="SUPFAM" id="SSF52540">
    <property type="entry name" value="P-loop containing nucleoside triphosphate hydrolases"/>
    <property type="match status" value="1"/>
</dbReference>
<evidence type="ECO:0000256" key="3">
    <source>
        <dbReference type="ARBA" id="ARBA00022679"/>
    </source>
</evidence>
<dbReference type="GO" id="GO:0051391">
    <property type="term" value="P:tRNA acetylation"/>
    <property type="evidence" value="ECO:0007669"/>
    <property type="project" value="UniProtKB-UniRule"/>
</dbReference>
<proteinExistence type="inferred from homology"/>
<evidence type="ECO:0000256" key="8">
    <source>
        <dbReference type="ARBA" id="ARBA00023315"/>
    </source>
</evidence>